<feature type="region of interest" description="Disordered" evidence="1">
    <location>
        <begin position="697"/>
        <end position="719"/>
    </location>
</feature>
<dbReference type="OrthoDB" id="8938850at2"/>
<evidence type="ECO:0000256" key="2">
    <source>
        <dbReference type="SAM" id="SignalP"/>
    </source>
</evidence>
<dbReference type="GO" id="GO:0006508">
    <property type="term" value="P:proteolysis"/>
    <property type="evidence" value="ECO:0007669"/>
    <property type="project" value="UniProtKB-KW"/>
</dbReference>
<dbReference type="SMART" id="SM00869">
    <property type="entry name" value="Autotransporter"/>
    <property type="match status" value="1"/>
</dbReference>
<dbReference type="InterPro" id="IPR005546">
    <property type="entry name" value="Autotransporte_beta"/>
</dbReference>
<dbReference type="EMBL" id="CABPSP010000015">
    <property type="protein sequence ID" value="VVE72748.1"/>
    <property type="molecule type" value="Genomic_DNA"/>
</dbReference>
<gene>
    <name evidence="4" type="ORF">PAN31117_04503</name>
</gene>
<keyword evidence="4" id="KW-0378">Hydrolase</keyword>
<feature type="signal peptide" evidence="2">
    <location>
        <begin position="1"/>
        <end position="35"/>
    </location>
</feature>
<sequence>MRGNRPKSCALCQTKIYAAIIMAVAVIGGAPNASAGGLQSSGMENRDQRLKELVPLDEHQKNVEKEKSDVHGKNMSLLETEMPIHNSLTNITEADELKTALGNQVTDIQGAIDVVQKRIDEGKELPKDGDLIRELGDLKGRVGALANSQSPLTGAERTALDDLLTGDANKFKESLAELVQAKKDSELVGYKLQRWRDADDEKIASSLSVTKELNASANGVDRVPNTGYVTWNDKNQIDFMSDATPVDGQSLIDAKATLEISARSGRLSDAIYGATNQQRDVGTIRAVDGADHTVRVDGGTLSVYQGIDGEGTLMMNVGSKGALKFVEGGQGISDAAQHITLSAGKSDGQPPDTPGGTIDFFKGTSAGAARLQIRDTGALTFNPSSTGGRSIIEVEKGGVVGFDEANAADATILNGGFVGMRKAKGGAGVIENRPGGQLVVADSDLETRQIVNAGVTNLSGTTTADSATIAMEDGVLSLVDLEPNLRDDPPAERSLTIGSLSGSGHVITGGKTLKLGALGKDDVFGGDIVKLDTDKLGATVAKVGTGNLTFSGDQSGIDSLTVENGTLTAAHRNALGTGLLALWAPGTISLANDVYDVRKFENAGTLKLHGYRIVMDEYESKGKDAKIESDAKRDPNAPDEVHRGTIHIKKKGDFTDTKIVLTPDGSVSAEELLDKKIQVVTHDPDADVKLGEVDYGSIPTKPGEGAGGDGDGGDGGDGDVVIDPNKEIAFLDPSAPYTGNEKGLLDSLQGVTLNDIIEGRVGGAVLGQLVLLPAGSAEQRRAARQLSGESLANNADAAYSASDAFRSSMQARMLAGGSLPDCNATNGQSARQNGMSVWGSFKGAGANRSDGEQSFSTSGIDGAFGVDKRLNRNALVGVSFGLGSRTSRADDLPGDASIRSASVGLYGSYLSDARWFANGGLFFTNHNVTTERTVAARDVSARVAGKTSGRTLGLFGEVGQRVLAGGMNVDPFIGMRIASTRLNGYDETDRDAGQGNNGLHVGSQISNSRRAILGVRLWRELVNTSGGSVIPSLRLAYEHEFGDTQSSLTNAIYGAPRAFTVKGVKLGRDIFTADLGADVRVTRQLNVHVGGNLSLRSGEKAIAGGVTAKYMF</sequence>
<protein>
    <submittedName>
        <fullName evidence="4">Extracellular serine protease</fullName>
        <ecNumber evidence="4">3.4.21.-</ecNumber>
    </submittedName>
</protein>
<dbReference type="AlphaFoldDB" id="A0A5E5AHM7"/>
<dbReference type="EC" id="3.4.21.-" evidence="4"/>
<dbReference type="Proteomes" id="UP000383122">
    <property type="component" value="Unassembled WGS sequence"/>
</dbReference>
<dbReference type="PROSITE" id="PS51208">
    <property type="entry name" value="AUTOTRANSPORTER"/>
    <property type="match status" value="1"/>
</dbReference>
<evidence type="ECO:0000259" key="3">
    <source>
        <dbReference type="PROSITE" id="PS51208"/>
    </source>
</evidence>
<dbReference type="SUPFAM" id="SSF103515">
    <property type="entry name" value="Autotransporter"/>
    <property type="match status" value="1"/>
</dbReference>
<feature type="domain" description="Autotransporter" evidence="3">
    <location>
        <begin position="830"/>
        <end position="1112"/>
    </location>
</feature>
<feature type="chain" id="PRO_5022840465" evidence="2">
    <location>
        <begin position="36"/>
        <end position="1112"/>
    </location>
</feature>
<dbReference type="GO" id="GO:0008233">
    <property type="term" value="F:peptidase activity"/>
    <property type="evidence" value="ECO:0007669"/>
    <property type="project" value="UniProtKB-KW"/>
</dbReference>
<organism evidence="4 5">
    <name type="scientific">Pandoraea anapnoica</name>
    <dbReference type="NCBI Taxonomy" id="2508301"/>
    <lineage>
        <taxon>Bacteria</taxon>
        <taxon>Pseudomonadati</taxon>
        <taxon>Pseudomonadota</taxon>
        <taxon>Betaproteobacteria</taxon>
        <taxon>Burkholderiales</taxon>
        <taxon>Burkholderiaceae</taxon>
        <taxon>Pandoraea</taxon>
    </lineage>
</organism>
<dbReference type="InterPro" id="IPR036709">
    <property type="entry name" value="Autotransporte_beta_dom_sf"/>
</dbReference>
<evidence type="ECO:0000313" key="4">
    <source>
        <dbReference type="EMBL" id="VVE72748.1"/>
    </source>
</evidence>
<proteinExistence type="predicted"/>
<accession>A0A5E5AHM7</accession>
<name>A0A5E5AHM7_9BURK</name>
<reference evidence="4 5" key="1">
    <citation type="submission" date="2019-08" db="EMBL/GenBank/DDBJ databases">
        <authorList>
            <person name="Peeters C."/>
        </authorList>
    </citation>
    <scope>NUCLEOTIDE SEQUENCE [LARGE SCALE GENOMIC DNA]</scope>
    <source>
        <strain evidence="4 5">LMG 31117</strain>
    </source>
</reference>
<keyword evidence="4" id="KW-0645">Protease</keyword>
<keyword evidence="5" id="KW-1185">Reference proteome</keyword>
<evidence type="ECO:0000256" key="1">
    <source>
        <dbReference type="SAM" id="MobiDB-lite"/>
    </source>
</evidence>
<evidence type="ECO:0000313" key="5">
    <source>
        <dbReference type="Proteomes" id="UP000383122"/>
    </source>
</evidence>
<dbReference type="Pfam" id="PF03797">
    <property type="entry name" value="Autotransporter"/>
    <property type="match status" value="1"/>
</dbReference>
<dbReference type="RefSeq" id="WP_150740139.1">
    <property type="nucleotide sequence ID" value="NZ_CABPSP010000015.1"/>
</dbReference>
<keyword evidence="2" id="KW-0732">Signal</keyword>
<dbReference type="Gene3D" id="2.40.128.130">
    <property type="entry name" value="Autotransporter beta-domain"/>
    <property type="match status" value="1"/>
</dbReference>